<feature type="domain" description="ATP-dependent DNA ligase family profile" evidence="5">
    <location>
        <begin position="104"/>
        <end position="227"/>
    </location>
</feature>
<dbReference type="InterPro" id="IPR012310">
    <property type="entry name" value="DNA_ligase_ATP-dep_cent"/>
</dbReference>
<dbReference type="InterPro" id="IPR012309">
    <property type="entry name" value="DNA_ligase_ATP-dep_C"/>
</dbReference>
<reference evidence="6" key="1">
    <citation type="journal article" date="2014" name="Int. J. Syst. Evol. Microbiol.">
        <title>Complete genome sequence of Corynebacterium casei LMG S-19264T (=DSM 44701T), isolated from a smear-ripened cheese.</title>
        <authorList>
            <consortium name="US DOE Joint Genome Institute (JGI-PGF)"/>
            <person name="Walter F."/>
            <person name="Albersmeier A."/>
            <person name="Kalinowski J."/>
            <person name="Ruckert C."/>
        </authorList>
    </citation>
    <scope>NUCLEOTIDE SEQUENCE</scope>
    <source>
        <strain evidence="6">CGMCC 4.3508</strain>
    </source>
</reference>
<dbReference type="NCBIfam" id="TIGR02779">
    <property type="entry name" value="NHEJ_ligase_lig"/>
    <property type="match status" value="1"/>
</dbReference>
<dbReference type="GO" id="GO:0005524">
    <property type="term" value="F:ATP binding"/>
    <property type="evidence" value="ECO:0007669"/>
    <property type="project" value="InterPro"/>
</dbReference>
<proteinExistence type="inferred from homology"/>
<evidence type="ECO:0000256" key="1">
    <source>
        <dbReference type="ARBA" id="ARBA00007572"/>
    </source>
</evidence>
<dbReference type="Pfam" id="PF04679">
    <property type="entry name" value="DNA_ligase_A_C"/>
    <property type="match status" value="1"/>
</dbReference>
<reference evidence="6" key="2">
    <citation type="submission" date="2020-09" db="EMBL/GenBank/DDBJ databases">
        <authorList>
            <person name="Sun Q."/>
            <person name="Zhou Y."/>
        </authorList>
    </citation>
    <scope>NUCLEOTIDE SEQUENCE</scope>
    <source>
        <strain evidence="6">CGMCC 4.3508</strain>
    </source>
</reference>
<dbReference type="Proteomes" id="UP000638263">
    <property type="component" value="Unassembled WGS sequence"/>
</dbReference>
<name>A0A917RBS1_9NOCA</name>
<evidence type="ECO:0000313" key="7">
    <source>
        <dbReference type="Proteomes" id="UP000638263"/>
    </source>
</evidence>
<dbReference type="CDD" id="cd07971">
    <property type="entry name" value="OBF_DNA_ligase_LigD"/>
    <property type="match status" value="1"/>
</dbReference>
<dbReference type="AlphaFoldDB" id="A0A917RBS1"/>
<evidence type="ECO:0000313" key="6">
    <source>
        <dbReference type="EMBL" id="GGK99194.1"/>
    </source>
</evidence>
<dbReference type="PANTHER" id="PTHR45674">
    <property type="entry name" value="DNA LIGASE 1/3 FAMILY MEMBER"/>
    <property type="match status" value="1"/>
</dbReference>
<dbReference type="CDD" id="cd07906">
    <property type="entry name" value="Adenylation_DNA_ligase_LigD_LigC"/>
    <property type="match status" value="1"/>
</dbReference>
<dbReference type="RefSeq" id="WP_062997034.1">
    <property type="nucleotide sequence ID" value="NZ_BMMH01000002.1"/>
</dbReference>
<comment type="caution">
    <text evidence="6">The sequence shown here is derived from an EMBL/GenBank/DDBJ whole genome shotgun (WGS) entry which is preliminary data.</text>
</comment>
<dbReference type="Gene3D" id="2.40.50.140">
    <property type="entry name" value="Nucleic acid-binding proteins"/>
    <property type="match status" value="1"/>
</dbReference>
<dbReference type="PANTHER" id="PTHR45674:SF4">
    <property type="entry name" value="DNA LIGASE 1"/>
    <property type="match status" value="1"/>
</dbReference>
<comment type="similarity">
    <text evidence="1">Belongs to the ATP-dependent DNA ligase family.</text>
</comment>
<evidence type="ECO:0000256" key="3">
    <source>
        <dbReference type="ARBA" id="ARBA00022598"/>
    </source>
</evidence>
<sequence length="316" mass="35467">MTGLPRYAPMLAMAGALPDDDSRWDYEVKFDGIRAVGYAGQRLRLLSRNGKDITAAWPELADLAPAEPPYVVDGEIVTFDTGGRTSFEALQPRMHQRHPSTIRELAKSVPAVYMIFDLLHVGDRPLLGLPYRQRRELLEQLDLRGPHWQVPPRLRGSGTNVLAASEKLGLEGIICKRIDSPYLPGRRSSLWTKVKNVRDREVVIVGWRPGAGRRAGSIGSLLMAVHDETGELVYIGNVGTGFTRRSLDDLWARLQPLRRPEPAVEARIPDATWVEPELVGEVSYTEWTGDGRLRHPSWRGLRFDRSPGEVTRDPRS</sequence>
<dbReference type="GO" id="GO:0006281">
    <property type="term" value="P:DNA repair"/>
    <property type="evidence" value="ECO:0007669"/>
    <property type="project" value="InterPro"/>
</dbReference>
<dbReference type="EMBL" id="BMMH01000002">
    <property type="protein sequence ID" value="GGK99194.1"/>
    <property type="molecule type" value="Genomic_DNA"/>
</dbReference>
<keyword evidence="3" id="KW-0436">Ligase</keyword>
<dbReference type="Pfam" id="PF01068">
    <property type="entry name" value="DNA_ligase_A_M"/>
    <property type="match status" value="1"/>
</dbReference>
<evidence type="ECO:0000256" key="2">
    <source>
        <dbReference type="ARBA" id="ARBA00012727"/>
    </source>
</evidence>
<dbReference type="GO" id="GO:0006310">
    <property type="term" value="P:DNA recombination"/>
    <property type="evidence" value="ECO:0007669"/>
    <property type="project" value="InterPro"/>
</dbReference>
<accession>A0A917RBS1</accession>
<dbReference type="SUPFAM" id="SSF56091">
    <property type="entry name" value="DNA ligase/mRNA capping enzyme, catalytic domain"/>
    <property type="match status" value="1"/>
</dbReference>
<dbReference type="Gene3D" id="3.30.1490.70">
    <property type="match status" value="1"/>
</dbReference>
<dbReference type="PROSITE" id="PS50160">
    <property type="entry name" value="DNA_LIGASE_A3"/>
    <property type="match status" value="1"/>
</dbReference>
<evidence type="ECO:0000259" key="5">
    <source>
        <dbReference type="PROSITE" id="PS50160"/>
    </source>
</evidence>
<gene>
    <name evidence="6" type="ORF">GCM10011588_12310</name>
</gene>
<dbReference type="InterPro" id="IPR014146">
    <property type="entry name" value="LigD_ligase_dom"/>
</dbReference>
<dbReference type="InterPro" id="IPR012340">
    <property type="entry name" value="NA-bd_OB-fold"/>
</dbReference>
<dbReference type="GO" id="GO:0003910">
    <property type="term" value="F:DNA ligase (ATP) activity"/>
    <property type="evidence" value="ECO:0007669"/>
    <property type="project" value="UniProtKB-EC"/>
</dbReference>
<evidence type="ECO:0000256" key="4">
    <source>
        <dbReference type="ARBA" id="ARBA00034003"/>
    </source>
</evidence>
<dbReference type="EC" id="6.5.1.1" evidence="2"/>
<protein>
    <recommendedName>
        <fullName evidence="2">DNA ligase (ATP)</fullName>
        <ecNumber evidence="2">6.5.1.1</ecNumber>
    </recommendedName>
</protein>
<dbReference type="Gene3D" id="3.30.470.30">
    <property type="entry name" value="DNA ligase/mRNA capping enzyme"/>
    <property type="match status" value="1"/>
</dbReference>
<keyword evidence="7" id="KW-1185">Reference proteome</keyword>
<organism evidence="6 7">
    <name type="scientific">Nocardia jinanensis</name>
    <dbReference type="NCBI Taxonomy" id="382504"/>
    <lineage>
        <taxon>Bacteria</taxon>
        <taxon>Bacillati</taxon>
        <taxon>Actinomycetota</taxon>
        <taxon>Actinomycetes</taxon>
        <taxon>Mycobacteriales</taxon>
        <taxon>Nocardiaceae</taxon>
        <taxon>Nocardia</taxon>
    </lineage>
</organism>
<dbReference type="InterPro" id="IPR050191">
    <property type="entry name" value="ATP-dep_DNA_ligase"/>
</dbReference>
<dbReference type="SUPFAM" id="SSF50249">
    <property type="entry name" value="Nucleic acid-binding proteins"/>
    <property type="match status" value="1"/>
</dbReference>
<comment type="catalytic activity">
    <reaction evidence="4">
        <text>ATP + (deoxyribonucleotide)n-3'-hydroxyl + 5'-phospho-(deoxyribonucleotide)m = (deoxyribonucleotide)n+m + AMP + diphosphate.</text>
        <dbReference type="EC" id="6.5.1.1"/>
    </reaction>
</comment>